<evidence type="ECO:0000256" key="4">
    <source>
        <dbReference type="ARBA" id="ARBA00023136"/>
    </source>
</evidence>
<dbReference type="Pfam" id="PF01103">
    <property type="entry name" value="Omp85"/>
    <property type="match status" value="1"/>
</dbReference>
<proteinExistence type="predicted"/>
<name>A0A1M5D757_9BACT</name>
<feature type="domain" description="Bacterial surface antigen (D15)" evidence="7">
    <location>
        <begin position="365"/>
        <end position="733"/>
    </location>
</feature>
<dbReference type="InterPro" id="IPR000184">
    <property type="entry name" value="Bac_surfAg_D15"/>
</dbReference>
<dbReference type="PROSITE" id="PS51257">
    <property type="entry name" value="PROKAR_LIPOPROTEIN"/>
    <property type="match status" value="1"/>
</dbReference>
<evidence type="ECO:0000256" key="1">
    <source>
        <dbReference type="ARBA" id="ARBA00004370"/>
    </source>
</evidence>
<dbReference type="GO" id="GO:0019867">
    <property type="term" value="C:outer membrane"/>
    <property type="evidence" value="ECO:0007669"/>
    <property type="project" value="InterPro"/>
</dbReference>
<dbReference type="OrthoDB" id="9814535at2"/>
<feature type="chain" id="PRO_5012635265" evidence="6">
    <location>
        <begin position="19"/>
        <end position="764"/>
    </location>
</feature>
<dbReference type="STRING" id="1121884.SAMN02745131_03136"/>
<reference evidence="8 9" key="1">
    <citation type="submission" date="2016-11" db="EMBL/GenBank/DDBJ databases">
        <authorList>
            <person name="Jaros S."/>
            <person name="Januszkiewicz K."/>
            <person name="Wedrychowicz H."/>
        </authorList>
    </citation>
    <scope>NUCLEOTIDE SEQUENCE [LARGE SCALE GENOMIC DNA]</scope>
    <source>
        <strain evidence="8 9">DSM 18119</strain>
    </source>
</reference>
<evidence type="ECO:0000256" key="2">
    <source>
        <dbReference type="ARBA" id="ARBA00022692"/>
    </source>
</evidence>
<feature type="signal peptide" evidence="6">
    <location>
        <begin position="1"/>
        <end position="18"/>
    </location>
</feature>
<dbReference type="Proteomes" id="UP000184048">
    <property type="component" value="Unassembled WGS sequence"/>
</dbReference>
<keyword evidence="5" id="KW-0998">Cell outer membrane</keyword>
<dbReference type="AlphaFoldDB" id="A0A1M5D757"/>
<evidence type="ECO:0000256" key="6">
    <source>
        <dbReference type="SAM" id="SignalP"/>
    </source>
</evidence>
<organism evidence="8 9">
    <name type="scientific">Flavisolibacter ginsengisoli DSM 18119</name>
    <dbReference type="NCBI Taxonomy" id="1121884"/>
    <lineage>
        <taxon>Bacteria</taxon>
        <taxon>Pseudomonadati</taxon>
        <taxon>Bacteroidota</taxon>
        <taxon>Chitinophagia</taxon>
        <taxon>Chitinophagales</taxon>
        <taxon>Chitinophagaceae</taxon>
        <taxon>Flavisolibacter</taxon>
    </lineage>
</organism>
<evidence type="ECO:0000313" key="9">
    <source>
        <dbReference type="Proteomes" id="UP000184048"/>
    </source>
</evidence>
<dbReference type="PANTHER" id="PTHR12815:SF47">
    <property type="entry name" value="TRANSLOCATION AND ASSEMBLY MODULE SUBUNIT TAMA"/>
    <property type="match status" value="1"/>
</dbReference>
<evidence type="ECO:0000313" key="8">
    <source>
        <dbReference type="EMBL" id="SHF62781.1"/>
    </source>
</evidence>
<evidence type="ECO:0000256" key="3">
    <source>
        <dbReference type="ARBA" id="ARBA00022729"/>
    </source>
</evidence>
<dbReference type="EMBL" id="FQUU01000014">
    <property type="protein sequence ID" value="SHF62781.1"/>
    <property type="molecule type" value="Genomic_DNA"/>
</dbReference>
<keyword evidence="3 6" id="KW-0732">Signal</keyword>
<dbReference type="RefSeq" id="WP_072836281.1">
    <property type="nucleotide sequence ID" value="NZ_FQUU01000014.1"/>
</dbReference>
<keyword evidence="2" id="KW-0812">Transmembrane</keyword>
<evidence type="ECO:0000259" key="7">
    <source>
        <dbReference type="Pfam" id="PF01103"/>
    </source>
</evidence>
<comment type="subcellular location">
    <subcellularLocation>
        <location evidence="1">Membrane</location>
    </subcellularLocation>
</comment>
<sequence length="764" mass="86688">MKSHYHLFLFIFIGFVLAACSTTSHIPANDKLYTGASVSVTGPKLTLREKKTLRSDLSGLTRPRPNSKLLGIIPFKLSFYNLFYNKKPNSFFGKLRDKWGEPPVLLSQLDLNKNVTILQNHLENKGYFHAKVTGDTSIRRKKASASYKAETGVQYLIASVHFPSDSSDLSQTIQQSISKTLLKTGTPFDLDVIKGERIRIDAFLKERGFYYFSPEFLLIKADSTIGNNKVDLYVTAKPEMPKVAGQIYTINDVFIYSNYSLNTAKEDTVRSDAELFKGYYLVDKSKRFHPGLFQESMQFYPGDVYNRTDHNLTLNRLINLDLFKFVKNRFQPLADTPKLDVFYYLTPYPSKSLRAEVTVTSRSNNLNGSEIRLSWRNRNFFKGGEHLSFSAYVGSDYQFSGALSGYNTYRTGAEVALAIPHIIIPFRTLRYKGGFAPRTTIRLGYDILNRKSLFTLNSYRLEYGYVAKRSLKKTHEFNPVAISYVQALNVSKKFDSLVKTDPILKKTIQSQFILGTNYQYNYNEVVNGLQKLNSYYFNGRVDFSGNIAGLITGANYKAGKEKLIYGAPFAQYMMFEADGRYYRKVGLGSSWANRVILGFGYPYGNSVEVPYVKQFFVGGNNSLRGFRSRAVGPGVYRSPNSATFIPDQTGDIKMEFNTEFRPKISGPLYGAVFFDAGNIWLVNDSSFTKRPGGQFTSKFLSQLAMDAGVGLRLDITLFVIRLDLGFPLRKPWEKTPWVANQISPGDRSWRKDNLIYNLAIGYPF</sequence>
<protein>
    <submittedName>
        <fullName evidence="8">Outer membrane protein assembly factor BamA</fullName>
    </submittedName>
</protein>
<keyword evidence="4" id="KW-0472">Membrane</keyword>
<dbReference type="Gene3D" id="2.40.160.50">
    <property type="entry name" value="membrane protein fhac: a member of the omp85/tpsb transporter family"/>
    <property type="match status" value="1"/>
</dbReference>
<accession>A0A1M5D757</accession>
<dbReference type="PANTHER" id="PTHR12815">
    <property type="entry name" value="SORTING AND ASSEMBLY MACHINERY SAMM50 PROTEIN FAMILY MEMBER"/>
    <property type="match status" value="1"/>
</dbReference>
<dbReference type="Gene3D" id="3.10.20.310">
    <property type="entry name" value="membrane protein fhac"/>
    <property type="match status" value="1"/>
</dbReference>
<keyword evidence="9" id="KW-1185">Reference proteome</keyword>
<evidence type="ECO:0000256" key="5">
    <source>
        <dbReference type="ARBA" id="ARBA00023237"/>
    </source>
</evidence>
<dbReference type="InterPro" id="IPR039910">
    <property type="entry name" value="D15-like"/>
</dbReference>
<gene>
    <name evidence="8" type="ORF">SAMN02745131_03136</name>
</gene>